<name>A0A0E9LTS9_9BACT</name>
<dbReference type="STRING" id="1236989.JCM15548_1339"/>
<keyword evidence="1" id="KW-0520">NAD</keyword>
<keyword evidence="4" id="KW-1185">Reference proteome</keyword>
<accession>A0A0E9LTS9</accession>
<dbReference type="AlphaFoldDB" id="A0A0E9LTS9"/>
<dbReference type="PRINTS" id="PR01713">
    <property type="entry name" value="NUCEPIMERASE"/>
</dbReference>
<reference evidence="3 4" key="1">
    <citation type="journal article" date="2015" name="Microbes Environ.">
        <title>Distribution and evolution of nitrogen fixation genes in the phylum bacteroidetes.</title>
        <authorList>
            <person name="Inoue J."/>
            <person name="Oshima K."/>
            <person name="Suda W."/>
            <person name="Sakamoto M."/>
            <person name="Iino T."/>
            <person name="Noda S."/>
            <person name="Hongoh Y."/>
            <person name="Hattori M."/>
            <person name="Ohkuma M."/>
        </authorList>
    </citation>
    <scope>NUCLEOTIDE SEQUENCE [LARGE SCALE GENOMIC DNA]</scope>
    <source>
        <strain evidence="3">JCM 15548</strain>
    </source>
</reference>
<dbReference type="InterPro" id="IPR001509">
    <property type="entry name" value="Epimerase_deHydtase"/>
</dbReference>
<dbReference type="Pfam" id="PF01370">
    <property type="entry name" value="Epimerase"/>
    <property type="match status" value="1"/>
</dbReference>
<evidence type="ECO:0000259" key="2">
    <source>
        <dbReference type="Pfam" id="PF01370"/>
    </source>
</evidence>
<feature type="domain" description="NAD-dependent epimerase/dehydratase" evidence="2">
    <location>
        <begin position="10"/>
        <end position="254"/>
    </location>
</feature>
<organism evidence="3 4">
    <name type="scientific">Geofilum rubicundum JCM 15548</name>
    <dbReference type="NCBI Taxonomy" id="1236989"/>
    <lineage>
        <taxon>Bacteria</taxon>
        <taxon>Pseudomonadati</taxon>
        <taxon>Bacteroidota</taxon>
        <taxon>Bacteroidia</taxon>
        <taxon>Marinilabiliales</taxon>
        <taxon>Marinilabiliaceae</taxon>
        <taxon>Geofilum</taxon>
    </lineage>
</organism>
<evidence type="ECO:0000256" key="1">
    <source>
        <dbReference type="ARBA" id="ARBA00023027"/>
    </source>
</evidence>
<comment type="caution">
    <text evidence="3">The sequence shown here is derived from an EMBL/GenBank/DDBJ whole genome shotgun (WGS) entry which is preliminary data.</text>
</comment>
<gene>
    <name evidence="3" type="ORF">JCM15548_1339</name>
</gene>
<sequence>MEPEQKYKKILITGVAGFIGYHLSRSLMENGYEVFGIDSMNGYYSTQIKHDRIELLRRSPNFGFSAVNICQRTDLEGLFAANKFDMVIHLAAQAGVRYSLDAPHKYAESNLIGFVNVIEACRQHGISKFLFASSSSVYGNRSDGPFSENGPTDEPESLYAATKKANELMAYSYAKQFGMQTIGLRFFSVYGPWGRPDMAYFSFTKKILKGETIPVFNKGEMVRDFTYIDDIVAGVHQLIDRLDLLPSYRIYNLGNNHPVKIMDFIQALEAAIGQKAQIDYLPMQAGDVIFTCADISAAQRDFGYNPGVDLQEGLNQFMIWYNDYFLDGRLTFSY</sequence>
<protein>
    <submittedName>
        <fullName evidence="3">dTDP-glucose 4,6-dehydratase</fullName>
    </submittedName>
</protein>
<dbReference type="Gene3D" id="3.90.25.10">
    <property type="entry name" value="UDP-galactose 4-epimerase, domain 1"/>
    <property type="match status" value="1"/>
</dbReference>
<dbReference type="Gene3D" id="3.40.50.720">
    <property type="entry name" value="NAD(P)-binding Rossmann-like Domain"/>
    <property type="match status" value="1"/>
</dbReference>
<dbReference type="InterPro" id="IPR036291">
    <property type="entry name" value="NAD(P)-bd_dom_sf"/>
</dbReference>
<dbReference type="PANTHER" id="PTHR43574">
    <property type="entry name" value="EPIMERASE-RELATED"/>
    <property type="match status" value="1"/>
</dbReference>
<dbReference type="OrthoDB" id="9801785at2"/>
<evidence type="ECO:0000313" key="4">
    <source>
        <dbReference type="Proteomes" id="UP000032900"/>
    </source>
</evidence>
<dbReference type="SUPFAM" id="SSF51735">
    <property type="entry name" value="NAD(P)-binding Rossmann-fold domains"/>
    <property type="match status" value="1"/>
</dbReference>
<proteinExistence type="predicted"/>
<evidence type="ECO:0000313" key="3">
    <source>
        <dbReference type="EMBL" id="GAO28265.1"/>
    </source>
</evidence>
<dbReference type="Proteomes" id="UP000032900">
    <property type="component" value="Unassembled WGS sequence"/>
</dbReference>
<dbReference type="EMBL" id="BAZW01000002">
    <property type="protein sequence ID" value="GAO28265.1"/>
    <property type="molecule type" value="Genomic_DNA"/>
</dbReference>